<organism evidence="2 3">
    <name type="scientific">Nocardia thailandica</name>
    <dbReference type="NCBI Taxonomy" id="257275"/>
    <lineage>
        <taxon>Bacteria</taxon>
        <taxon>Bacillati</taxon>
        <taxon>Actinomycetota</taxon>
        <taxon>Actinomycetes</taxon>
        <taxon>Mycobacteriales</taxon>
        <taxon>Nocardiaceae</taxon>
        <taxon>Nocardia</taxon>
    </lineage>
</organism>
<dbReference type="RefSeq" id="WP_387698602.1">
    <property type="nucleotide sequence ID" value="NZ_JBIAMX010000001.1"/>
</dbReference>
<evidence type="ECO:0000259" key="1">
    <source>
        <dbReference type="SMART" id="SM00871"/>
    </source>
</evidence>
<dbReference type="Proteomes" id="UP001601444">
    <property type="component" value="Unassembled WGS sequence"/>
</dbReference>
<dbReference type="EMBL" id="JBIAMX010000001">
    <property type="protein sequence ID" value="MFF0541290.1"/>
    <property type="molecule type" value="Genomic_DNA"/>
</dbReference>
<dbReference type="InterPro" id="IPR029441">
    <property type="entry name" value="Cass2"/>
</dbReference>
<dbReference type="InterPro" id="IPR010499">
    <property type="entry name" value="AraC_E-bd"/>
</dbReference>
<evidence type="ECO:0000313" key="3">
    <source>
        <dbReference type="Proteomes" id="UP001601444"/>
    </source>
</evidence>
<comment type="caution">
    <text evidence="2">The sequence shown here is derived from an EMBL/GenBank/DDBJ whole genome shotgun (WGS) entry which is preliminary data.</text>
</comment>
<dbReference type="SUPFAM" id="SSF55136">
    <property type="entry name" value="Probable bacterial effector-binding domain"/>
    <property type="match status" value="1"/>
</dbReference>
<protein>
    <submittedName>
        <fullName evidence="2">GyrI-like domain-containing protein</fullName>
    </submittedName>
</protein>
<dbReference type="Pfam" id="PF14526">
    <property type="entry name" value="Cass2"/>
    <property type="match status" value="1"/>
</dbReference>
<dbReference type="Gene3D" id="3.20.80.10">
    <property type="entry name" value="Regulatory factor, effector binding domain"/>
    <property type="match status" value="1"/>
</dbReference>
<accession>A0ABW6PG35</accession>
<keyword evidence="3" id="KW-1185">Reference proteome</keyword>
<proteinExistence type="predicted"/>
<sequence>MAAAVEFEIVTLEQGLVAGLTVPLAGREVTARDLDLVNFTWDRYLAREKDAARAAAYIGQNDHAVAVLGYEVAGLDEVDEGDVLTRIPAGRYAKFVVSDKPYDLLRTAWAQVVKAENAGMITRSHTAELERYTGPTSVEVYVSLQ</sequence>
<feature type="domain" description="AraC effector-binding" evidence="1">
    <location>
        <begin position="5"/>
        <end position="145"/>
    </location>
</feature>
<dbReference type="InterPro" id="IPR011256">
    <property type="entry name" value="Reg_factor_effector_dom_sf"/>
</dbReference>
<gene>
    <name evidence="2" type="ORF">ACFYTF_00455</name>
</gene>
<evidence type="ECO:0000313" key="2">
    <source>
        <dbReference type="EMBL" id="MFF0541290.1"/>
    </source>
</evidence>
<dbReference type="SMART" id="SM00871">
    <property type="entry name" value="AraC_E_bind"/>
    <property type="match status" value="1"/>
</dbReference>
<name>A0ABW6PG35_9NOCA</name>
<reference evidence="2 3" key="1">
    <citation type="submission" date="2024-10" db="EMBL/GenBank/DDBJ databases">
        <title>The Natural Products Discovery Center: Release of the First 8490 Sequenced Strains for Exploring Actinobacteria Biosynthetic Diversity.</title>
        <authorList>
            <person name="Kalkreuter E."/>
            <person name="Kautsar S.A."/>
            <person name="Yang D."/>
            <person name="Bader C.D."/>
            <person name="Teijaro C.N."/>
            <person name="Fluegel L."/>
            <person name="Davis C.M."/>
            <person name="Simpson J.R."/>
            <person name="Lauterbach L."/>
            <person name="Steele A.D."/>
            <person name="Gui C."/>
            <person name="Meng S."/>
            <person name="Li G."/>
            <person name="Viehrig K."/>
            <person name="Ye F."/>
            <person name="Su P."/>
            <person name="Kiefer A.F."/>
            <person name="Nichols A."/>
            <person name="Cepeda A.J."/>
            <person name="Yan W."/>
            <person name="Fan B."/>
            <person name="Jiang Y."/>
            <person name="Adhikari A."/>
            <person name="Zheng C.-J."/>
            <person name="Schuster L."/>
            <person name="Cowan T.M."/>
            <person name="Smanski M.J."/>
            <person name="Chevrette M.G."/>
            <person name="De Carvalho L.P.S."/>
            <person name="Shen B."/>
        </authorList>
    </citation>
    <scope>NUCLEOTIDE SEQUENCE [LARGE SCALE GENOMIC DNA]</scope>
    <source>
        <strain evidence="2 3">NPDC004045</strain>
    </source>
</reference>